<feature type="domain" description="Carbamoyltransferase C-terminal" evidence="3">
    <location>
        <begin position="401"/>
        <end position="570"/>
    </location>
</feature>
<dbReference type="CDD" id="cd24098">
    <property type="entry name" value="ASKHA_NBD_TobZ_N"/>
    <property type="match status" value="1"/>
</dbReference>
<evidence type="ECO:0000313" key="5">
    <source>
        <dbReference type="Proteomes" id="UP001528823"/>
    </source>
</evidence>
<dbReference type="InterPro" id="IPR043129">
    <property type="entry name" value="ATPase_NBD"/>
</dbReference>
<dbReference type="PANTHER" id="PTHR34847:SF1">
    <property type="entry name" value="NODULATION PROTEIN U"/>
    <property type="match status" value="1"/>
</dbReference>
<proteinExistence type="inferred from homology"/>
<dbReference type="Gene3D" id="3.30.420.40">
    <property type="match status" value="2"/>
</dbReference>
<dbReference type="SUPFAM" id="SSF53067">
    <property type="entry name" value="Actin-like ATPase domain"/>
    <property type="match status" value="1"/>
</dbReference>
<dbReference type="Pfam" id="PF02543">
    <property type="entry name" value="Carbam_trans_N"/>
    <property type="match status" value="1"/>
</dbReference>
<dbReference type="InterPro" id="IPR031730">
    <property type="entry name" value="Carbam_trans_C"/>
</dbReference>
<sequence>MIIKNILGVGFGGSMHNSGATLIKDGEILTSIEEERISRVKEDGSFPSKAIQFCLESNGIKPEEIDLVVLGWENKRQHKDYLNLLLAGDIFSKYTAVNKLGYLCFQKITMNRYLDKLKSQFPNAAVETVSHHQAHAYSTYYASPFDDSLVVTWDGRGEYESATAYNVKNGKFDLLKRQVMPESLGFIYLAVTQFIGFDFGDEYKVMGLASYGEPIYLDKFREIIKLDDETMYKIEPGYLQHWLFHKKCPQEGPFFGEKFVALFGEPAPKGVEPSKREVDIAASLQARLNEVCSSIVQSLVHETGIKKLCLAGGVALNGVANHYVLKNSGIEDIFIQPASGDGGISLGAAYWGYHHYFGCKTKIPFDHAYKGATFTNEQINAELAPYNLNSYRLKKKAKTIATLLNEGKVIGLFQGTGEIGPRALGSRSILADPRPSEHKELVNSKIKFREGFRPFAPSILADYACDYLDIEGPSEYMLLIAEVKEQYRDYLGAVTHINNTARPQTVEKDVNPEYYSIISVFYELTGCPAVLNTSFNVKGEPVVHTPTDAIRCFFSTGLDYLVVGDLLFSKNKDFSEIQAIEGESHKHEEYSLA</sequence>
<reference evidence="4 5" key="1">
    <citation type="submission" date="2022-11" db="EMBL/GenBank/DDBJ databases">
        <title>Spartinivicinus poritis sp. nov., isolated from scleractinian coral Porites lutea.</title>
        <authorList>
            <person name="Zhang G."/>
            <person name="Cai L."/>
            <person name="Wei Q."/>
        </authorList>
    </citation>
    <scope>NUCLEOTIDE SEQUENCE [LARGE SCALE GENOMIC DNA]</scope>
    <source>
        <strain evidence="4 5">A2-2</strain>
    </source>
</reference>
<name>A0ABT5U836_9GAMM</name>
<dbReference type="RefSeq" id="WP_274688875.1">
    <property type="nucleotide sequence ID" value="NZ_JAPMOU010000011.1"/>
</dbReference>
<dbReference type="PANTHER" id="PTHR34847">
    <property type="entry name" value="NODULATION PROTEIN U"/>
    <property type="match status" value="1"/>
</dbReference>
<dbReference type="Proteomes" id="UP001528823">
    <property type="component" value="Unassembled WGS sequence"/>
</dbReference>
<organism evidence="4 5">
    <name type="scientific">Spartinivicinus poritis</name>
    <dbReference type="NCBI Taxonomy" id="2994640"/>
    <lineage>
        <taxon>Bacteria</taxon>
        <taxon>Pseudomonadati</taxon>
        <taxon>Pseudomonadota</taxon>
        <taxon>Gammaproteobacteria</taxon>
        <taxon>Oceanospirillales</taxon>
        <taxon>Zooshikellaceae</taxon>
        <taxon>Spartinivicinus</taxon>
    </lineage>
</organism>
<dbReference type="InterPro" id="IPR038152">
    <property type="entry name" value="Carbam_trans_C_sf"/>
</dbReference>
<evidence type="ECO:0000259" key="3">
    <source>
        <dbReference type="Pfam" id="PF16861"/>
    </source>
</evidence>
<comment type="caution">
    <text evidence="4">The sequence shown here is derived from an EMBL/GenBank/DDBJ whole genome shotgun (WGS) entry which is preliminary data.</text>
</comment>
<accession>A0ABT5U836</accession>
<protein>
    <recommendedName>
        <fullName evidence="6">Carbamoyltransferase</fullName>
    </recommendedName>
</protein>
<dbReference type="InterPro" id="IPR003696">
    <property type="entry name" value="Carbtransf_dom"/>
</dbReference>
<dbReference type="EMBL" id="JAPMOU010000011">
    <property type="protein sequence ID" value="MDE1462520.1"/>
    <property type="molecule type" value="Genomic_DNA"/>
</dbReference>
<dbReference type="Pfam" id="PF16861">
    <property type="entry name" value="Carbam_trans_C"/>
    <property type="match status" value="1"/>
</dbReference>
<evidence type="ECO:0000256" key="1">
    <source>
        <dbReference type="ARBA" id="ARBA00006129"/>
    </source>
</evidence>
<evidence type="ECO:0008006" key="6">
    <source>
        <dbReference type="Google" id="ProtNLM"/>
    </source>
</evidence>
<comment type="similarity">
    <text evidence="1">Belongs to the NodU/CmcH family.</text>
</comment>
<evidence type="ECO:0000313" key="4">
    <source>
        <dbReference type="EMBL" id="MDE1462520.1"/>
    </source>
</evidence>
<keyword evidence="5" id="KW-1185">Reference proteome</keyword>
<dbReference type="Gene3D" id="3.90.870.20">
    <property type="entry name" value="Carbamoyltransferase, C-terminal domain"/>
    <property type="match status" value="1"/>
</dbReference>
<dbReference type="InterPro" id="IPR051338">
    <property type="entry name" value="NodU/CmcH_Carbamoyltrnsfr"/>
</dbReference>
<evidence type="ECO:0000259" key="2">
    <source>
        <dbReference type="Pfam" id="PF02543"/>
    </source>
</evidence>
<gene>
    <name evidence="4" type="ORF">ORQ98_11110</name>
</gene>
<feature type="domain" description="Carbamoyltransferase" evidence="2">
    <location>
        <begin position="8"/>
        <end position="349"/>
    </location>
</feature>